<keyword evidence="4 6" id="KW-0472">Membrane</keyword>
<evidence type="ECO:0000256" key="5">
    <source>
        <dbReference type="ARBA" id="ARBA00025797"/>
    </source>
</evidence>
<dbReference type="PANTHER" id="PTHR43220">
    <property type="match status" value="1"/>
</dbReference>
<dbReference type="Proteomes" id="UP000053660">
    <property type="component" value="Unassembled WGS sequence"/>
</dbReference>
<evidence type="ECO:0000256" key="1">
    <source>
        <dbReference type="ARBA" id="ARBA00004141"/>
    </source>
</evidence>
<feature type="transmembrane region" description="Helical" evidence="6">
    <location>
        <begin position="96"/>
        <end position="125"/>
    </location>
</feature>
<proteinExistence type="inferred from homology"/>
<evidence type="ECO:0000256" key="2">
    <source>
        <dbReference type="ARBA" id="ARBA00022692"/>
    </source>
</evidence>
<evidence type="ECO:0000259" key="7">
    <source>
        <dbReference type="Pfam" id="PF09335"/>
    </source>
</evidence>
<evidence type="ECO:0000313" key="9">
    <source>
        <dbReference type="Proteomes" id="UP000053660"/>
    </source>
</evidence>
<dbReference type="OrthoDB" id="3364966at2759"/>
<feature type="transmembrane region" description="Helical" evidence="6">
    <location>
        <begin position="184"/>
        <end position="202"/>
    </location>
</feature>
<comment type="subcellular location">
    <subcellularLocation>
        <location evidence="1">Membrane</location>
        <topology evidence="1">Multi-pass membrane protein</topology>
    </subcellularLocation>
</comment>
<evidence type="ECO:0000256" key="3">
    <source>
        <dbReference type="ARBA" id="ARBA00022989"/>
    </source>
</evidence>
<dbReference type="EMBL" id="KN550356">
    <property type="protein sequence ID" value="KHJ94358.1"/>
    <property type="molecule type" value="Genomic_DNA"/>
</dbReference>
<organism evidence="8 9">
    <name type="scientific">Oesophagostomum dentatum</name>
    <name type="common">Nodular worm</name>
    <dbReference type="NCBI Taxonomy" id="61180"/>
    <lineage>
        <taxon>Eukaryota</taxon>
        <taxon>Metazoa</taxon>
        <taxon>Ecdysozoa</taxon>
        <taxon>Nematoda</taxon>
        <taxon>Chromadorea</taxon>
        <taxon>Rhabditida</taxon>
        <taxon>Rhabditina</taxon>
        <taxon>Rhabditomorpha</taxon>
        <taxon>Strongyloidea</taxon>
        <taxon>Strongylidae</taxon>
        <taxon>Oesophagostomum</taxon>
    </lineage>
</organism>
<comment type="similarity">
    <text evidence="5">Belongs to the TMEM41 family.</text>
</comment>
<reference evidence="8 9" key="1">
    <citation type="submission" date="2014-03" db="EMBL/GenBank/DDBJ databases">
        <title>Draft genome of the hookworm Oesophagostomum dentatum.</title>
        <authorList>
            <person name="Mitreva M."/>
        </authorList>
    </citation>
    <scope>NUCLEOTIDE SEQUENCE [LARGE SCALE GENOMIC DNA]</scope>
    <source>
        <strain evidence="8 9">OD-Hann</strain>
    </source>
</reference>
<dbReference type="Pfam" id="PF09335">
    <property type="entry name" value="VTT_dom"/>
    <property type="match status" value="1"/>
</dbReference>
<feature type="transmembrane region" description="Helical" evidence="6">
    <location>
        <begin position="152"/>
        <end position="172"/>
    </location>
</feature>
<protein>
    <submittedName>
        <fullName evidence="8">SNARE-like domain protein</fullName>
    </submittedName>
</protein>
<keyword evidence="2 6" id="KW-0812">Transmembrane</keyword>
<accession>A0A0B1T9W4</accession>
<evidence type="ECO:0000256" key="4">
    <source>
        <dbReference type="ARBA" id="ARBA00023136"/>
    </source>
</evidence>
<evidence type="ECO:0000313" key="8">
    <source>
        <dbReference type="EMBL" id="KHJ94358.1"/>
    </source>
</evidence>
<evidence type="ECO:0000256" key="6">
    <source>
        <dbReference type="SAM" id="Phobius"/>
    </source>
</evidence>
<name>A0A0B1T9W4_OESDE</name>
<keyword evidence="9" id="KW-1185">Reference proteome</keyword>
<keyword evidence="3 6" id="KW-1133">Transmembrane helix</keyword>
<dbReference type="GO" id="GO:0005789">
    <property type="term" value="C:endoplasmic reticulum membrane"/>
    <property type="evidence" value="ECO:0007669"/>
    <property type="project" value="TreeGrafter"/>
</dbReference>
<feature type="transmembrane region" description="Helical" evidence="6">
    <location>
        <begin position="214"/>
        <end position="237"/>
    </location>
</feature>
<sequence>MLDTVRDKVAVISGLFIIFASLLFAIYWSFPELEDEHRKLFKYPRNLEDAKNLGRVLSYYKDEHILAVFLGVMIVYIMLQSFAVPGSIFLTILSGYLFNFFVALLLVCFCSATGASICYLISYLVGRDLVMRNFPERIEKWQDDIAKHKSDLLSYIIFLRVTPFLPNWFINIASPVLNVPLPHFFIGTFLGVAPPSFLYIQAGSTLEQMVHTNVAWNLNSILLLTFFAVLSLVPVLYKCVKTKQE</sequence>
<gene>
    <name evidence="8" type="ORF">OESDEN_05714</name>
</gene>
<dbReference type="InterPro" id="IPR045014">
    <property type="entry name" value="TM41A/B"/>
</dbReference>
<dbReference type="GO" id="GO:0000045">
    <property type="term" value="P:autophagosome assembly"/>
    <property type="evidence" value="ECO:0007669"/>
    <property type="project" value="TreeGrafter"/>
</dbReference>
<feature type="transmembrane region" description="Helical" evidence="6">
    <location>
        <begin position="9"/>
        <end position="30"/>
    </location>
</feature>
<dbReference type="PANTHER" id="PTHR43220:SF18">
    <property type="entry name" value="TRANSMEMBRANE PROTEIN 41B"/>
    <property type="match status" value="1"/>
</dbReference>
<dbReference type="InterPro" id="IPR032816">
    <property type="entry name" value="VTT_dom"/>
</dbReference>
<dbReference type="AlphaFoldDB" id="A0A0B1T9W4"/>
<feature type="domain" description="VTT" evidence="7">
    <location>
        <begin position="84"/>
        <end position="204"/>
    </location>
</feature>
<feature type="transmembrane region" description="Helical" evidence="6">
    <location>
        <begin position="65"/>
        <end position="84"/>
    </location>
</feature>